<sequence>MIRYDVIPGPRVGAWRVAVLKAVRVEGEAGPRHRAFRAGLGAVAVFLLRGDEVVARDPAGRPLDLTVLEDLYPDLRAELMAQE</sequence>
<evidence type="ECO:0000313" key="2">
    <source>
        <dbReference type="Proteomes" id="UP000467322"/>
    </source>
</evidence>
<comment type="caution">
    <text evidence="1">The sequence shown here is derived from an EMBL/GenBank/DDBJ whole genome shotgun (WGS) entry which is preliminary data.</text>
</comment>
<proteinExistence type="predicted"/>
<dbReference type="RefSeq" id="WP_161353157.1">
    <property type="nucleotide sequence ID" value="NZ_WTUX01000019.1"/>
</dbReference>
<dbReference type="Proteomes" id="UP000467322">
    <property type="component" value="Unassembled WGS sequence"/>
</dbReference>
<protein>
    <submittedName>
        <fullName evidence="1">Uncharacterized protein</fullName>
    </submittedName>
</protein>
<name>A0A845MB98_9RHOB</name>
<gene>
    <name evidence="1" type="ORF">GQE99_18130</name>
</gene>
<organism evidence="1 2">
    <name type="scientific">Maritimibacter harenae</name>
    <dbReference type="NCBI Taxonomy" id="2606218"/>
    <lineage>
        <taxon>Bacteria</taxon>
        <taxon>Pseudomonadati</taxon>
        <taxon>Pseudomonadota</taxon>
        <taxon>Alphaproteobacteria</taxon>
        <taxon>Rhodobacterales</taxon>
        <taxon>Roseobacteraceae</taxon>
        <taxon>Maritimibacter</taxon>
    </lineage>
</organism>
<dbReference type="AlphaFoldDB" id="A0A845MB98"/>
<evidence type="ECO:0000313" key="1">
    <source>
        <dbReference type="EMBL" id="MZR14944.1"/>
    </source>
</evidence>
<reference evidence="1 2" key="1">
    <citation type="submission" date="2019-12" db="EMBL/GenBank/DDBJ databases">
        <title>Maritimibacter sp. nov. sp. isolated from sea sand.</title>
        <authorList>
            <person name="Kim J."/>
            <person name="Jeong S.E."/>
            <person name="Jung H.S."/>
            <person name="Jeon C.O."/>
        </authorList>
    </citation>
    <scope>NUCLEOTIDE SEQUENCE [LARGE SCALE GENOMIC DNA]</scope>
    <source>
        <strain evidence="1 2">DP07</strain>
    </source>
</reference>
<keyword evidence="2" id="KW-1185">Reference proteome</keyword>
<dbReference type="EMBL" id="WTUX01000019">
    <property type="protein sequence ID" value="MZR14944.1"/>
    <property type="molecule type" value="Genomic_DNA"/>
</dbReference>
<accession>A0A845MB98</accession>